<accession>A0A4D9EDI0</accession>
<dbReference type="InterPro" id="IPR001909">
    <property type="entry name" value="KRAB"/>
</dbReference>
<dbReference type="EMBL" id="QXTE01000112">
    <property type="protein sequence ID" value="TFK05583.1"/>
    <property type="molecule type" value="Genomic_DNA"/>
</dbReference>
<gene>
    <name evidence="2" type="ORF">DR999_PMT11860</name>
</gene>
<reference evidence="2 3" key="1">
    <citation type="submission" date="2019-04" db="EMBL/GenBank/DDBJ databases">
        <title>Draft genome of the big-headed turtle Platysternon megacephalum.</title>
        <authorList>
            <person name="Gong S."/>
        </authorList>
    </citation>
    <scope>NUCLEOTIDE SEQUENCE [LARGE SCALE GENOMIC DNA]</scope>
    <source>
        <strain evidence="2">DO16091913</strain>
        <tissue evidence="2">Muscle</tissue>
    </source>
</reference>
<feature type="domain" description="KRAB" evidence="1">
    <location>
        <begin position="37"/>
        <end position="92"/>
    </location>
</feature>
<dbReference type="AlphaFoldDB" id="A0A4D9EDI0"/>
<dbReference type="SUPFAM" id="SSF109640">
    <property type="entry name" value="KRAB domain (Kruppel-associated box)"/>
    <property type="match status" value="1"/>
</dbReference>
<keyword evidence="3" id="KW-1185">Reference proteome</keyword>
<evidence type="ECO:0000313" key="3">
    <source>
        <dbReference type="Proteomes" id="UP000297703"/>
    </source>
</evidence>
<dbReference type="STRING" id="55544.A0A4D9EDI0"/>
<sequence>MEVRLKNKSTSIQILMPPVEITLQWFEGQEENNAVPGTFDNVAAPEGKNLEEWQKELYKKVIKDNYESLISLGKVSKHDMQSREELRVKAQRGLEEREMSMNPRIVDDGIVIKTEVQDNEEAPENMELHGSFSGRSEDLVFQTPDKGITYESRWSTETEPSNLSGSRMGNSTLGKGDSNKFKGIFHARYPVWVPDYALDSGLPCLRSFLDSDDHSCCLDCLGEAQITVKCSIRWSRDIYTEHITGHRQYRE</sequence>
<dbReference type="Proteomes" id="UP000297703">
    <property type="component" value="Unassembled WGS sequence"/>
</dbReference>
<dbReference type="OrthoDB" id="9390966at2759"/>
<dbReference type="CDD" id="cd07765">
    <property type="entry name" value="KRAB_A-box"/>
    <property type="match status" value="1"/>
</dbReference>
<dbReference type="GO" id="GO:0006355">
    <property type="term" value="P:regulation of DNA-templated transcription"/>
    <property type="evidence" value="ECO:0007669"/>
    <property type="project" value="InterPro"/>
</dbReference>
<dbReference type="SMART" id="SM00349">
    <property type="entry name" value="KRAB"/>
    <property type="match status" value="1"/>
</dbReference>
<organism evidence="2 3">
    <name type="scientific">Platysternon megacephalum</name>
    <name type="common">big-headed turtle</name>
    <dbReference type="NCBI Taxonomy" id="55544"/>
    <lineage>
        <taxon>Eukaryota</taxon>
        <taxon>Metazoa</taxon>
        <taxon>Chordata</taxon>
        <taxon>Craniata</taxon>
        <taxon>Vertebrata</taxon>
        <taxon>Euteleostomi</taxon>
        <taxon>Archelosauria</taxon>
        <taxon>Testudinata</taxon>
        <taxon>Testudines</taxon>
        <taxon>Cryptodira</taxon>
        <taxon>Durocryptodira</taxon>
        <taxon>Testudinoidea</taxon>
        <taxon>Platysternidae</taxon>
        <taxon>Platysternon</taxon>
    </lineage>
</organism>
<proteinExistence type="predicted"/>
<name>A0A4D9EDI0_9SAUR</name>
<dbReference type="Pfam" id="PF01352">
    <property type="entry name" value="KRAB"/>
    <property type="match status" value="1"/>
</dbReference>
<evidence type="ECO:0000259" key="1">
    <source>
        <dbReference type="SMART" id="SM00349"/>
    </source>
</evidence>
<dbReference type="InterPro" id="IPR036051">
    <property type="entry name" value="KRAB_dom_sf"/>
</dbReference>
<dbReference type="Gene3D" id="6.10.140.140">
    <property type="match status" value="1"/>
</dbReference>
<evidence type="ECO:0000313" key="2">
    <source>
        <dbReference type="EMBL" id="TFK05583.1"/>
    </source>
</evidence>
<protein>
    <submittedName>
        <fullName evidence="2">Cytoplasmic protein NCK2</fullName>
    </submittedName>
</protein>
<reference evidence="2 3" key="2">
    <citation type="submission" date="2019-04" db="EMBL/GenBank/DDBJ databases">
        <title>The genome sequence of big-headed turtle.</title>
        <authorList>
            <person name="Gong S."/>
        </authorList>
    </citation>
    <scope>NUCLEOTIDE SEQUENCE [LARGE SCALE GENOMIC DNA]</scope>
    <source>
        <strain evidence="2">DO16091913</strain>
        <tissue evidence="2">Muscle</tissue>
    </source>
</reference>
<comment type="caution">
    <text evidence="2">The sequence shown here is derived from an EMBL/GenBank/DDBJ whole genome shotgun (WGS) entry which is preliminary data.</text>
</comment>